<gene>
    <name evidence="1" type="ORF">OIU77_014943</name>
</gene>
<dbReference type="EMBL" id="JAPFFI010000024">
    <property type="protein sequence ID" value="KAJ6313557.1"/>
    <property type="molecule type" value="Genomic_DNA"/>
</dbReference>
<reference evidence="1" key="1">
    <citation type="submission" date="2022-10" db="EMBL/GenBank/DDBJ databases">
        <authorList>
            <person name="Hyden B.L."/>
            <person name="Feng K."/>
            <person name="Yates T."/>
            <person name="Jawdy S."/>
            <person name="Smart L.B."/>
            <person name="Muchero W."/>
        </authorList>
    </citation>
    <scope>NUCLEOTIDE SEQUENCE</scope>
    <source>
        <tissue evidence="1">Shoot tip</tissue>
    </source>
</reference>
<accession>A0ABQ8ZZ03</accession>
<name>A0ABQ8ZZ03_9ROSI</name>
<comment type="caution">
    <text evidence="1">The sequence shown here is derived from an EMBL/GenBank/DDBJ whole genome shotgun (WGS) entry which is preliminary data.</text>
</comment>
<evidence type="ECO:0000313" key="2">
    <source>
        <dbReference type="Proteomes" id="UP001141253"/>
    </source>
</evidence>
<keyword evidence="2" id="KW-1185">Reference proteome</keyword>
<protein>
    <submittedName>
        <fullName evidence="1">Uncharacterized protein</fullName>
    </submittedName>
</protein>
<dbReference type="Proteomes" id="UP001141253">
    <property type="component" value="Chromosome 10"/>
</dbReference>
<evidence type="ECO:0000313" key="1">
    <source>
        <dbReference type="EMBL" id="KAJ6313557.1"/>
    </source>
</evidence>
<proteinExistence type="predicted"/>
<sequence>MKQQSCSSLFTYIISSSAYIAAPTELCWITIGAAHEKVGEEGILRIEFAESQLGSISAPITPLQIFMLANAAFAHKATPGKREKLLLLGNFPGRFSNSLGPGNAFQKCVC</sequence>
<organism evidence="1 2">
    <name type="scientific">Salix suchowensis</name>
    <dbReference type="NCBI Taxonomy" id="1278906"/>
    <lineage>
        <taxon>Eukaryota</taxon>
        <taxon>Viridiplantae</taxon>
        <taxon>Streptophyta</taxon>
        <taxon>Embryophyta</taxon>
        <taxon>Tracheophyta</taxon>
        <taxon>Spermatophyta</taxon>
        <taxon>Magnoliopsida</taxon>
        <taxon>eudicotyledons</taxon>
        <taxon>Gunneridae</taxon>
        <taxon>Pentapetalae</taxon>
        <taxon>rosids</taxon>
        <taxon>fabids</taxon>
        <taxon>Malpighiales</taxon>
        <taxon>Salicaceae</taxon>
        <taxon>Saliceae</taxon>
        <taxon>Salix</taxon>
    </lineage>
</organism>
<reference evidence="1" key="2">
    <citation type="journal article" date="2023" name="Int. J. Mol. Sci.">
        <title>De Novo Assembly and Annotation of 11 Diverse Shrub Willow (Salix) Genomes Reveals Novel Gene Organization in Sex-Linked Regions.</title>
        <authorList>
            <person name="Hyden B."/>
            <person name="Feng K."/>
            <person name="Yates T.B."/>
            <person name="Jawdy S."/>
            <person name="Cereghino C."/>
            <person name="Smart L.B."/>
            <person name="Muchero W."/>
        </authorList>
    </citation>
    <scope>NUCLEOTIDE SEQUENCE</scope>
    <source>
        <tissue evidence="1">Shoot tip</tissue>
    </source>
</reference>